<organism evidence="1 2">
    <name type="scientific">Cuscuta epithymum</name>
    <dbReference type="NCBI Taxonomy" id="186058"/>
    <lineage>
        <taxon>Eukaryota</taxon>
        <taxon>Viridiplantae</taxon>
        <taxon>Streptophyta</taxon>
        <taxon>Embryophyta</taxon>
        <taxon>Tracheophyta</taxon>
        <taxon>Spermatophyta</taxon>
        <taxon>Magnoliopsida</taxon>
        <taxon>eudicotyledons</taxon>
        <taxon>Gunneridae</taxon>
        <taxon>Pentapetalae</taxon>
        <taxon>asterids</taxon>
        <taxon>lamiids</taxon>
        <taxon>Solanales</taxon>
        <taxon>Convolvulaceae</taxon>
        <taxon>Cuscuteae</taxon>
        <taxon>Cuscuta</taxon>
        <taxon>Cuscuta subgen. Cuscuta</taxon>
    </lineage>
</organism>
<reference evidence="1" key="1">
    <citation type="submission" date="2022-07" db="EMBL/GenBank/DDBJ databases">
        <authorList>
            <person name="Macas J."/>
            <person name="Novak P."/>
            <person name="Neumann P."/>
        </authorList>
    </citation>
    <scope>NUCLEOTIDE SEQUENCE</scope>
</reference>
<name>A0AAV0FB29_9ASTE</name>
<sequence length="105" mass="12032">MGRVARPDYPSPPLTPWLRFRRRRASSTVASSRPRILFIMFSVKSPLSSPITYDLETISVPSFNLKIRAFIHDLDVILSLLLSLILVCTKKLVTWEKPQIEKPPN</sequence>
<evidence type="ECO:0000313" key="2">
    <source>
        <dbReference type="Proteomes" id="UP001152523"/>
    </source>
</evidence>
<keyword evidence="2" id="KW-1185">Reference proteome</keyword>
<gene>
    <name evidence="1" type="ORF">CEPIT_LOCUS32421</name>
</gene>
<evidence type="ECO:0000313" key="1">
    <source>
        <dbReference type="EMBL" id="CAH9132749.1"/>
    </source>
</evidence>
<proteinExistence type="predicted"/>
<dbReference type="AlphaFoldDB" id="A0AAV0FB29"/>
<protein>
    <submittedName>
        <fullName evidence="1">Uncharacterized protein</fullName>
    </submittedName>
</protein>
<comment type="caution">
    <text evidence="1">The sequence shown here is derived from an EMBL/GenBank/DDBJ whole genome shotgun (WGS) entry which is preliminary data.</text>
</comment>
<dbReference type="EMBL" id="CAMAPF010000972">
    <property type="protein sequence ID" value="CAH9132749.1"/>
    <property type="molecule type" value="Genomic_DNA"/>
</dbReference>
<dbReference type="Proteomes" id="UP001152523">
    <property type="component" value="Unassembled WGS sequence"/>
</dbReference>
<accession>A0AAV0FB29</accession>